<dbReference type="InterPro" id="IPR037118">
    <property type="entry name" value="Val-tRNA_synth_C_sf"/>
</dbReference>
<dbReference type="InterPro" id="IPR050611">
    <property type="entry name" value="ABCF"/>
</dbReference>
<feature type="coiled-coil region" evidence="4">
    <location>
        <begin position="608"/>
        <end position="666"/>
    </location>
</feature>
<dbReference type="SUPFAM" id="SSF52540">
    <property type="entry name" value="P-loop containing nucleoside triphosphate hydrolases"/>
    <property type="match status" value="2"/>
</dbReference>
<dbReference type="PROSITE" id="PS50893">
    <property type="entry name" value="ABC_TRANSPORTER_2"/>
    <property type="match status" value="2"/>
</dbReference>
<sequence>MLLLPVLCAGVLTPEKSVGITYGDTAGAALRLEDVSIQRGPAELVRGANWEVMPRERWGLVGANGCGKSSLLGVVLGLWPAASGRAVVKRGCAVGYLEQTAASRSERSVRSEAMSRMGGVRRAIGALEGASRRVAEGDTSRAALASLGAAQDAASRVEEEAEARASRILSGLGFDVSVDLERPCAEFSGGWQMRIGLARLLLSDPELCVLDEPTNHLDAAARRWLASYLSAYDGTLVIASHDAAMLGEVCDSIAEISAAGTLDVYKTCSYDGWLSAREARRAAAISAYERQARRAEELRTFIDKYGAKASKAAQAKDREKKLARLEEAPSVVAKAWRPSLVLPEPPACGDTPVALVGASIAYGEEVVVSGDASIERGMRLAVRGANGAGKSTLAKAIAGVHPVARGERRLDARARIGYFAQDSSQHLDATRTALDACVSLARTGGESLASEARARQVLGALGIRGDAALRTVGSLSGGEKARVALAVFALLPCNVYVLDEPSNHLDVDVASALADALNAFQGGALVVVSHDRAFVDKLRPTHVATVKDKRVFVEARGIRDSDWLVSSIDERPPRRREEEEEEEEEGPRPAKPGDAARRRRRYNAPKLIAKVEAKIQTVEADAAALDAEMVAAGADAGKLLDLAERRDALQLELDALYAEWEDLEALQLEG</sequence>
<accession>A0AAD7U532</accession>
<keyword evidence="8" id="KW-1185">Reference proteome</keyword>
<evidence type="ECO:0000313" key="7">
    <source>
        <dbReference type="EMBL" id="KAJ8598248.1"/>
    </source>
</evidence>
<dbReference type="Pfam" id="PF12848">
    <property type="entry name" value="ABC_tran_Xtn"/>
    <property type="match status" value="1"/>
</dbReference>
<keyword evidence="3" id="KW-0067">ATP-binding</keyword>
<dbReference type="InterPro" id="IPR003593">
    <property type="entry name" value="AAA+_ATPase"/>
</dbReference>
<proteinExistence type="predicted"/>
<feature type="region of interest" description="Disordered" evidence="5">
    <location>
        <begin position="569"/>
        <end position="599"/>
    </location>
</feature>
<dbReference type="AlphaFoldDB" id="A0AAD7U532"/>
<keyword evidence="1" id="KW-0677">Repeat</keyword>
<dbReference type="Pfam" id="PF00005">
    <property type="entry name" value="ABC_tran"/>
    <property type="match status" value="2"/>
</dbReference>
<dbReference type="Gene3D" id="1.10.287.380">
    <property type="entry name" value="Valyl-tRNA synthetase, C-terminal domain"/>
    <property type="match status" value="1"/>
</dbReference>
<dbReference type="GO" id="GO:0005524">
    <property type="term" value="F:ATP binding"/>
    <property type="evidence" value="ECO:0007669"/>
    <property type="project" value="UniProtKB-KW"/>
</dbReference>
<evidence type="ECO:0000256" key="2">
    <source>
        <dbReference type="ARBA" id="ARBA00022741"/>
    </source>
</evidence>
<dbReference type="InterPro" id="IPR032524">
    <property type="entry name" value="ABC_tran_C"/>
</dbReference>
<reference evidence="7" key="1">
    <citation type="submission" date="2023-01" db="EMBL/GenBank/DDBJ databases">
        <title>Metagenome sequencing of chrysophaentin producing Chrysophaeum taylorii.</title>
        <authorList>
            <person name="Davison J."/>
            <person name="Bewley C."/>
        </authorList>
    </citation>
    <scope>NUCLEOTIDE SEQUENCE</scope>
    <source>
        <strain evidence="7">NIES-1699</strain>
    </source>
</reference>
<evidence type="ECO:0000259" key="6">
    <source>
        <dbReference type="PROSITE" id="PS50893"/>
    </source>
</evidence>
<evidence type="ECO:0000256" key="3">
    <source>
        <dbReference type="ARBA" id="ARBA00022840"/>
    </source>
</evidence>
<evidence type="ECO:0000256" key="4">
    <source>
        <dbReference type="SAM" id="Coils"/>
    </source>
</evidence>
<evidence type="ECO:0000313" key="8">
    <source>
        <dbReference type="Proteomes" id="UP001230188"/>
    </source>
</evidence>
<evidence type="ECO:0000256" key="5">
    <source>
        <dbReference type="SAM" id="MobiDB-lite"/>
    </source>
</evidence>
<gene>
    <name evidence="7" type="ORF">CTAYLR_005505</name>
</gene>
<dbReference type="Proteomes" id="UP001230188">
    <property type="component" value="Unassembled WGS sequence"/>
</dbReference>
<dbReference type="SMART" id="SM00382">
    <property type="entry name" value="AAA"/>
    <property type="match status" value="2"/>
</dbReference>
<name>A0AAD7U532_9STRA</name>
<dbReference type="GO" id="GO:0016887">
    <property type="term" value="F:ATP hydrolysis activity"/>
    <property type="evidence" value="ECO:0007669"/>
    <property type="project" value="InterPro"/>
</dbReference>
<organism evidence="7 8">
    <name type="scientific">Chrysophaeum taylorii</name>
    <dbReference type="NCBI Taxonomy" id="2483200"/>
    <lineage>
        <taxon>Eukaryota</taxon>
        <taxon>Sar</taxon>
        <taxon>Stramenopiles</taxon>
        <taxon>Ochrophyta</taxon>
        <taxon>Pelagophyceae</taxon>
        <taxon>Pelagomonadales</taxon>
        <taxon>Pelagomonadaceae</taxon>
        <taxon>Chrysophaeum</taxon>
    </lineage>
</organism>
<dbReference type="GO" id="GO:0003677">
    <property type="term" value="F:DNA binding"/>
    <property type="evidence" value="ECO:0007669"/>
    <property type="project" value="InterPro"/>
</dbReference>
<dbReference type="PROSITE" id="PS00211">
    <property type="entry name" value="ABC_TRANSPORTER_1"/>
    <property type="match status" value="2"/>
</dbReference>
<feature type="domain" description="ABC transporter" evidence="6">
    <location>
        <begin position="351"/>
        <end position="568"/>
    </location>
</feature>
<dbReference type="InterPro" id="IPR027417">
    <property type="entry name" value="P-loop_NTPase"/>
</dbReference>
<dbReference type="InterPro" id="IPR003439">
    <property type="entry name" value="ABC_transporter-like_ATP-bd"/>
</dbReference>
<evidence type="ECO:0000256" key="1">
    <source>
        <dbReference type="ARBA" id="ARBA00022737"/>
    </source>
</evidence>
<comment type="caution">
    <text evidence="7">The sequence shown here is derived from an EMBL/GenBank/DDBJ whole genome shotgun (WGS) entry which is preliminary data.</text>
</comment>
<dbReference type="EMBL" id="JAQMWT010000682">
    <property type="protein sequence ID" value="KAJ8598248.1"/>
    <property type="molecule type" value="Genomic_DNA"/>
</dbReference>
<dbReference type="FunFam" id="3.40.50.300:FF:000011">
    <property type="entry name" value="Putative ABC transporter ATP-binding component"/>
    <property type="match status" value="1"/>
</dbReference>
<dbReference type="InterPro" id="IPR032781">
    <property type="entry name" value="ABC_tran_Xtn"/>
</dbReference>
<dbReference type="CDD" id="cd03221">
    <property type="entry name" value="ABCF_EF-3"/>
    <property type="match status" value="2"/>
</dbReference>
<dbReference type="PANTHER" id="PTHR19211:SF133">
    <property type="entry name" value="ABC TRANSPORTER FAMILY PROTEIN"/>
    <property type="match status" value="1"/>
</dbReference>
<dbReference type="InterPro" id="IPR017871">
    <property type="entry name" value="ABC_transporter-like_CS"/>
</dbReference>
<dbReference type="Gene3D" id="3.40.50.300">
    <property type="entry name" value="P-loop containing nucleotide triphosphate hydrolases"/>
    <property type="match status" value="2"/>
</dbReference>
<dbReference type="PANTHER" id="PTHR19211">
    <property type="entry name" value="ATP-BINDING TRANSPORT PROTEIN-RELATED"/>
    <property type="match status" value="1"/>
</dbReference>
<protein>
    <recommendedName>
        <fullName evidence="6">ABC transporter domain-containing protein</fullName>
    </recommendedName>
</protein>
<keyword evidence="2" id="KW-0547">Nucleotide-binding</keyword>
<feature type="domain" description="ABC transporter" evidence="6">
    <location>
        <begin position="30"/>
        <end position="286"/>
    </location>
</feature>
<dbReference type="Pfam" id="PF16326">
    <property type="entry name" value="ABC_tran_CTD"/>
    <property type="match status" value="1"/>
</dbReference>
<keyword evidence="4" id="KW-0175">Coiled coil</keyword>